<dbReference type="InterPro" id="IPR017581">
    <property type="entry name" value="AtpR-like"/>
</dbReference>
<keyword evidence="3" id="KW-1185">Reference proteome</keyword>
<evidence type="ECO:0000313" key="3">
    <source>
        <dbReference type="Proteomes" id="UP000198866"/>
    </source>
</evidence>
<dbReference type="AlphaFoldDB" id="A0A1H6Z2S3"/>
<dbReference type="STRING" id="667676.SAMN05192539_10116"/>
<dbReference type="EMBL" id="FNYE01000011">
    <property type="protein sequence ID" value="SEJ43840.1"/>
    <property type="molecule type" value="Genomic_DNA"/>
</dbReference>
<protein>
    <submittedName>
        <fullName evidence="2">F1/F0 ATPase, subunit 2</fullName>
    </submittedName>
</protein>
<name>A0A1H6Z2S3_9BURK</name>
<dbReference type="RefSeq" id="WP_407668965.1">
    <property type="nucleotide sequence ID" value="NZ_FNYE01000011.1"/>
</dbReference>
<gene>
    <name evidence="2" type="ORF">SAMN05192539_10116</name>
</gene>
<evidence type="ECO:0000313" key="2">
    <source>
        <dbReference type="EMBL" id="SEJ43840.1"/>
    </source>
</evidence>
<keyword evidence="1" id="KW-1133">Transmembrane helix</keyword>
<sequence>MINAAIAHLHGAIALVVAGLAVGLLAGAVHFISLRWNAMYFARGRAQIAFAVQLARLALTTAIFFLLAKAGAFALLGGIGGFIWTRSIALHLERATP</sequence>
<keyword evidence="1" id="KW-0472">Membrane</keyword>
<evidence type="ECO:0000256" key="1">
    <source>
        <dbReference type="SAM" id="Phobius"/>
    </source>
</evidence>
<organism evidence="2 3">
    <name type="scientific">Paraburkholderia diazotrophica</name>
    <dbReference type="NCBI Taxonomy" id="667676"/>
    <lineage>
        <taxon>Bacteria</taxon>
        <taxon>Pseudomonadati</taxon>
        <taxon>Pseudomonadota</taxon>
        <taxon>Betaproteobacteria</taxon>
        <taxon>Burkholderiales</taxon>
        <taxon>Burkholderiaceae</taxon>
        <taxon>Paraburkholderia</taxon>
    </lineage>
</organism>
<feature type="transmembrane region" description="Helical" evidence="1">
    <location>
        <begin position="12"/>
        <end position="34"/>
    </location>
</feature>
<feature type="transmembrane region" description="Helical" evidence="1">
    <location>
        <begin position="73"/>
        <end position="92"/>
    </location>
</feature>
<reference evidence="3" key="1">
    <citation type="submission" date="2016-10" db="EMBL/GenBank/DDBJ databases">
        <authorList>
            <person name="Varghese N."/>
            <person name="Submissions S."/>
        </authorList>
    </citation>
    <scope>NUCLEOTIDE SEQUENCE [LARGE SCALE GENOMIC DNA]</scope>
    <source>
        <strain evidence="3">LMG 26031</strain>
    </source>
</reference>
<dbReference type="Pfam" id="PF12966">
    <property type="entry name" value="AtpR"/>
    <property type="match status" value="1"/>
</dbReference>
<keyword evidence="1" id="KW-0812">Transmembrane</keyword>
<dbReference type="Proteomes" id="UP000198866">
    <property type="component" value="Unassembled WGS sequence"/>
</dbReference>
<accession>A0A1H6Z2S3</accession>
<proteinExistence type="predicted"/>